<dbReference type="EMBL" id="LJQN01000074">
    <property type="protein sequence ID" value="KPX55140.1"/>
    <property type="molecule type" value="Genomic_DNA"/>
</dbReference>
<proteinExistence type="predicted"/>
<dbReference type="AlphaFoldDB" id="A0AB34U7T5"/>
<evidence type="ECO:0000313" key="2">
    <source>
        <dbReference type="Proteomes" id="UP000050545"/>
    </source>
</evidence>
<protein>
    <submittedName>
        <fullName evidence="1">TraO protein</fullName>
    </submittedName>
</protein>
<gene>
    <name evidence="1" type="ORF">ALO67_200035</name>
</gene>
<dbReference type="Proteomes" id="UP000050545">
    <property type="component" value="Unassembled WGS sequence"/>
</dbReference>
<sequence>MNWNLGQLECVFCNAQFNCSIGLSNKETVQIFSFCCHQCSGILSIEIDPTKHTDYKLINADRVKRPEKGFLDLKSVRLHLDFPAVITDSWIPFSPFTIAALMLNKVANIEHYRAVTSELNFYSENILTLKSIFNFHKNGQAKQLYLASNTLLREKFKSVVDVDLDYIKSMTILDNVKTRDLDVIFYKTLLVISEVLTKGENPDHEIKELSSYFKSLSREKLCEFRTYLSGNNHLRSSVATINNIYSDIFSNEEFFRPSIFLSDYSKMPFKGKKSPLLLVGEKVGVILNIYKDLVEVISKQYIVIVGLRNIKRSKNYDVFKNRTVKMRWGAVSANNLAEFSSLDLGVKIKFMEGCLYYHELKLISSRIRNSIAHNNWEYNELTQKVTFRFAKNVDEKTDHKNSQTKTMLEINSEVIGLFRLMHKLNVVNYLFSCYYGHRDFRDED</sequence>
<reference evidence="1 2" key="1">
    <citation type="submission" date="2015-09" db="EMBL/GenBank/DDBJ databases">
        <title>Genome announcement of multiple Pseudomonas syringae strains.</title>
        <authorList>
            <person name="Thakur S."/>
            <person name="Wang P.W."/>
            <person name="Gong Y."/>
            <person name="Weir B.S."/>
            <person name="Guttman D.S."/>
        </authorList>
    </citation>
    <scope>NUCLEOTIDE SEQUENCE [LARGE SCALE GENOMIC DNA]</scope>
    <source>
        <strain evidence="1 2">ICMP9623</strain>
    </source>
</reference>
<name>A0AB34U7T5_PSEA0</name>
<comment type="caution">
    <text evidence="1">The sequence shown here is derived from an EMBL/GenBank/DDBJ whole genome shotgun (WGS) entry which is preliminary data.</text>
</comment>
<dbReference type="RefSeq" id="WP_057404642.1">
    <property type="nucleotide sequence ID" value="NZ_LJQN01000074.1"/>
</dbReference>
<organism evidence="1 2">
    <name type="scientific">Pseudomonas amygdali pv. hibisci</name>
    <dbReference type="NCBI Taxonomy" id="251723"/>
    <lineage>
        <taxon>Bacteria</taxon>
        <taxon>Pseudomonadati</taxon>
        <taxon>Pseudomonadota</taxon>
        <taxon>Gammaproteobacteria</taxon>
        <taxon>Pseudomonadales</taxon>
        <taxon>Pseudomonadaceae</taxon>
        <taxon>Pseudomonas</taxon>
        <taxon>Pseudomonas amygdali</taxon>
    </lineage>
</organism>
<evidence type="ECO:0000313" key="1">
    <source>
        <dbReference type="EMBL" id="KPX55140.1"/>
    </source>
</evidence>
<accession>A0AB34U7T5</accession>